<protein>
    <submittedName>
        <fullName evidence="2">Uncharacterized protein</fullName>
    </submittedName>
</protein>
<feature type="compositionally biased region" description="Low complexity" evidence="1">
    <location>
        <begin position="364"/>
        <end position="377"/>
    </location>
</feature>
<reference evidence="2 3" key="1">
    <citation type="journal article" date="2021" name="G3 (Bethesda)">
        <title>Genomic diversity, chromosomal rearrangements, and interspecies hybridization in the ogataea polymorpha species complex.</title>
        <authorList>
            <person name="Hanson S.J."/>
            <person name="Cinneide E.O."/>
            <person name="Salzberg L.I."/>
            <person name="Wolfe K.H."/>
            <person name="McGowan J."/>
            <person name="Fitzpatrick D.A."/>
            <person name="Matlin K."/>
        </authorList>
    </citation>
    <scope>NUCLEOTIDE SEQUENCE [LARGE SCALE GENOMIC DNA]</scope>
    <source>
        <strain evidence="2">51-138</strain>
    </source>
</reference>
<evidence type="ECO:0000256" key="1">
    <source>
        <dbReference type="SAM" id="MobiDB-lite"/>
    </source>
</evidence>
<dbReference type="Proteomes" id="UP001197328">
    <property type="component" value="Unassembled WGS sequence"/>
</dbReference>
<gene>
    <name evidence="2" type="ORF">KL940_003701</name>
</gene>
<feature type="region of interest" description="Disordered" evidence="1">
    <location>
        <begin position="347"/>
        <end position="576"/>
    </location>
</feature>
<accession>A0ABQ7RTK4</accession>
<feature type="compositionally biased region" description="Basic and acidic residues" evidence="1">
    <location>
        <begin position="430"/>
        <end position="440"/>
    </location>
</feature>
<feature type="compositionally biased region" description="Basic and acidic residues" evidence="1">
    <location>
        <begin position="492"/>
        <end position="510"/>
    </location>
</feature>
<comment type="caution">
    <text evidence="2">The sequence shown here is derived from an EMBL/GenBank/DDBJ whole genome shotgun (WGS) entry which is preliminary data.</text>
</comment>
<sequence>MPQGIVRVDVEPSSEPELYVCAETELEQGFEKQTVVEREGRPVDVQDHCQQWPDVVAEEDGEPESHHFQKRVSPVRDVLDLQQQLELRRGVQVCAQNSVKSAIRDRLHDFPDASAVGVVDDPCFLGGQAHLAPDNAVELRDGVLDRVRAVGAGHSVDFQRQRLVVVDRLLVLCFHQVGLEPAVFHGLAHPAGRTRVCHGRLLGQKRDLHRPDSVHLFQGICHGVDTGAARHASNGEVGRSDFRRDVLRRDHARSEAYILDGRPGDDLGDLLSGDVVRGVARKRRPHVAAEMPLEQQRSGGRAESGACGPERVLDGRDGGLVVLGHGRDQGQQRGGEHGRVGAVRHCRQRHDEVDGQRPIGAGGLRAQHQRGQAQHAGRGARDGEVAVPARHLHVVAGPDGRERRQDDRRDEPGPDLAGVKPVHRRQKHRVVVEHAADVHGAEPVGQRGAEDGAVSEQLEGHDRVDGRVLDPDEAGERRCKRETEQDGPFGRLEFERGDQNEQEQSEREAENAQDVDASQFLPPRELHADDRRQVQVEQTQQKAADADRTLDPEHHPPAVALRNQAAERPARRPRAVAQVREALVHAALAQRDKIAHGDASQRV</sequence>
<feature type="compositionally biased region" description="Basic and acidic residues" evidence="1">
    <location>
        <begin position="524"/>
        <end position="534"/>
    </location>
</feature>
<evidence type="ECO:0000313" key="2">
    <source>
        <dbReference type="EMBL" id="KAG7847365.1"/>
    </source>
</evidence>
<feature type="compositionally biased region" description="Basic and acidic residues" evidence="1">
    <location>
        <begin position="544"/>
        <end position="556"/>
    </location>
</feature>
<evidence type="ECO:0000313" key="3">
    <source>
        <dbReference type="Proteomes" id="UP001197328"/>
    </source>
</evidence>
<feature type="region of interest" description="Disordered" evidence="1">
    <location>
        <begin position="287"/>
        <end position="308"/>
    </location>
</feature>
<name>A0ABQ7RTK4_PICAN</name>
<organism evidence="2 3">
    <name type="scientific">Pichia angusta</name>
    <name type="common">Yeast</name>
    <name type="synonym">Hansenula polymorpha</name>
    <dbReference type="NCBI Taxonomy" id="870730"/>
    <lineage>
        <taxon>Eukaryota</taxon>
        <taxon>Fungi</taxon>
        <taxon>Dikarya</taxon>
        <taxon>Ascomycota</taxon>
        <taxon>Saccharomycotina</taxon>
        <taxon>Pichiomycetes</taxon>
        <taxon>Pichiales</taxon>
        <taxon>Pichiaceae</taxon>
        <taxon>Ogataea</taxon>
    </lineage>
</organism>
<feature type="compositionally biased region" description="Basic and acidic residues" evidence="1">
    <location>
        <begin position="458"/>
        <end position="484"/>
    </location>
</feature>
<feature type="compositionally biased region" description="Basic and acidic residues" evidence="1">
    <location>
        <begin position="399"/>
        <end position="412"/>
    </location>
</feature>
<keyword evidence="3" id="KW-1185">Reference proteome</keyword>
<dbReference type="EMBL" id="JAHLVD010000010">
    <property type="protein sequence ID" value="KAG7847365.1"/>
    <property type="molecule type" value="Genomic_DNA"/>
</dbReference>
<proteinExistence type="predicted"/>